<dbReference type="Pfam" id="PF00534">
    <property type="entry name" value="Glycos_transf_1"/>
    <property type="match status" value="1"/>
</dbReference>
<dbReference type="RefSeq" id="WP_125658992.1">
    <property type="nucleotide sequence ID" value="NZ_AP019308.1"/>
</dbReference>
<dbReference type="SUPFAM" id="SSF53756">
    <property type="entry name" value="UDP-Glycosyltransferase/glycogen phosphorylase"/>
    <property type="match status" value="1"/>
</dbReference>
<gene>
    <name evidence="1" type="ORF">Back11_31940</name>
</gene>
<proteinExistence type="predicted"/>
<dbReference type="GO" id="GO:0016757">
    <property type="term" value="F:glycosyltransferase activity"/>
    <property type="evidence" value="ECO:0007669"/>
    <property type="project" value="InterPro"/>
</dbReference>
<accession>A0A3G9JFU4</accession>
<dbReference type="PANTHER" id="PTHR45947">
    <property type="entry name" value="SULFOQUINOVOSYL TRANSFERASE SQD2"/>
    <property type="match status" value="1"/>
</dbReference>
<dbReference type="KEGG" id="pbk:Back11_31940"/>
<evidence type="ECO:0000313" key="1">
    <source>
        <dbReference type="EMBL" id="BBH21849.1"/>
    </source>
</evidence>
<dbReference type="InterPro" id="IPR050194">
    <property type="entry name" value="Glycosyltransferase_grp1"/>
</dbReference>
<sequence>MRILLSAFMCEPGKGSEPGIGWNSAIHLARQGDNELWVLTKLEFKAKIEEKLNMLQLTNLHFIYIQDSQRIRHISFVGYFLNYYYWQWKAYKVATVWDKEINFDVVHHVTLGSLQGGSWMWKLRKPFVFGPVGGGQFAPSAFKKYFEQEWFTESLRTLFRCKLSALNPLIRWTIHHSNLILATNTDTFDMINKLGGSNKVMLCLDSSLPEEFYPDTLPQRVSHPSCLHLLWVGRIMPRKALNLALEAISKVASTITVKLTIIGGGQYASKIQSWIQKYNVKDRIEYKGELPWEELRGYYLSSDAFLFTSLRDSFGSQVLEAMAFGLPIIGLDHQGIRDFVPQQVGMKIKVHSPDQVTHDLSQAIEYLANHPDKRLAMGRIGWEFARTCSWDQFSKKMTGYYNNLIT</sequence>
<protein>
    <submittedName>
        <fullName evidence="1">Uncharacterized protein</fullName>
    </submittedName>
</protein>
<dbReference type="EMBL" id="AP019308">
    <property type="protein sequence ID" value="BBH21849.1"/>
    <property type="molecule type" value="Genomic_DNA"/>
</dbReference>
<dbReference type="Proteomes" id="UP000275368">
    <property type="component" value="Chromosome"/>
</dbReference>
<dbReference type="Gene3D" id="3.40.50.2000">
    <property type="entry name" value="Glycogen Phosphorylase B"/>
    <property type="match status" value="2"/>
</dbReference>
<organism evidence="1 2">
    <name type="scientific">Paenibacillus baekrokdamisoli</name>
    <dbReference type="NCBI Taxonomy" id="1712516"/>
    <lineage>
        <taxon>Bacteria</taxon>
        <taxon>Bacillati</taxon>
        <taxon>Bacillota</taxon>
        <taxon>Bacilli</taxon>
        <taxon>Bacillales</taxon>
        <taxon>Paenibacillaceae</taxon>
        <taxon>Paenibacillus</taxon>
    </lineage>
</organism>
<dbReference type="PANTHER" id="PTHR45947:SF3">
    <property type="entry name" value="SULFOQUINOVOSYL TRANSFERASE SQD2"/>
    <property type="match status" value="1"/>
</dbReference>
<dbReference type="OrthoDB" id="9814612at2"/>
<reference evidence="1 2" key="1">
    <citation type="submission" date="2018-11" db="EMBL/GenBank/DDBJ databases">
        <title>Complete genome sequence of Paenibacillus baekrokdamisoli strain KCTC 33723.</title>
        <authorList>
            <person name="Kang S.W."/>
            <person name="Lee K.C."/>
            <person name="Kim K.K."/>
            <person name="Kim J.S."/>
            <person name="Kim D.S."/>
            <person name="Ko S.H."/>
            <person name="Yang S.H."/>
            <person name="Lee J.S."/>
        </authorList>
    </citation>
    <scope>NUCLEOTIDE SEQUENCE [LARGE SCALE GENOMIC DNA]</scope>
    <source>
        <strain evidence="1 2">KCTC 33723</strain>
    </source>
</reference>
<keyword evidence="2" id="KW-1185">Reference proteome</keyword>
<dbReference type="AlphaFoldDB" id="A0A3G9JFU4"/>
<evidence type="ECO:0000313" key="2">
    <source>
        <dbReference type="Proteomes" id="UP000275368"/>
    </source>
</evidence>
<dbReference type="CDD" id="cd03801">
    <property type="entry name" value="GT4_PimA-like"/>
    <property type="match status" value="1"/>
</dbReference>
<dbReference type="InterPro" id="IPR001296">
    <property type="entry name" value="Glyco_trans_1"/>
</dbReference>
<name>A0A3G9JFU4_9BACL</name>